<accession>A0A1S6QI38</accession>
<evidence type="ECO:0008006" key="4">
    <source>
        <dbReference type="Google" id="ProtNLM"/>
    </source>
</evidence>
<keyword evidence="1" id="KW-0732">Signal</keyword>
<dbReference type="KEGG" id="lcu:PL11_004705"/>
<feature type="signal peptide" evidence="1">
    <location>
        <begin position="1"/>
        <end position="26"/>
    </location>
</feature>
<keyword evidence="3" id="KW-1185">Reference proteome</keyword>
<dbReference type="OrthoDB" id="2316095at2"/>
<evidence type="ECO:0000313" key="3">
    <source>
        <dbReference type="Proteomes" id="UP000030361"/>
    </source>
</evidence>
<sequence length="376" mass="42679">MNRIYKRILIAAVFTFTAFGGVQASAALKTRVIKEYSSQSFAENAYHTKNLKKSVWVYNDDWGQKAKPFTKKVFNLKSYPDTTWFVNRKVRTYNKGKSADYYDIANKTGSRRGFVRTSALKKGFSPKGYQIIEEHWGNQAGTFHIKNNKLNTYMWNWSHTKKRANLKDYPGANWYRSETVVMQHNGKKTKYYYLSGEADGTNNKRVSGYVPASNIVAGKNPNHDKMKIVHINDFVNNTDFNHYLQTGVNQKLAREIIKLFPNSTPDLGLSRIAVYNYGGYVDIDGDVEPVSTHGYSDFISFSAIQKRLYKYSSASNATKLSIIKKGLAKAGYTAAKRKSLSGYKLGIQIINNIKSPSLDSDSTHENSYVFIIGKKQ</sequence>
<evidence type="ECO:0000313" key="2">
    <source>
        <dbReference type="EMBL" id="AQW21272.1"/>
    </source>
</evidence>
<dbReference type="eggNOG" id="ENOG5030GP5">
    <property type="taxonomic scope" value="Bacteria"/>
</dbReference>
<gene>
    <name evidence="2" type="ORF">PL11_004705</name>
</gene>
<dbReference type="AlphaFoldDB" id="A0A1S6QI38"/>
<reference evidence="2 3" key="1">
    <citation type="journal article" date="2015" name="Genome Announc.">
        <title>Genome Sequence of Lactobacillus curieae CCTCC M 2011381T, a Novel Producer of Gamma-aminobutyric Acid.</title>
        <authorList>
            <person name="Wang Y."/>
            <person name="Wang Y."/>
            <person name="Lang C."/>
            <person name="Wei D."/>
            <person name="Xu P."/>
            <person name="Xie J."/>
        </authorList>
    </citation>
    <scope>NUCLEOTIDE SEQUENCE [LARGE SCALE GENOMIC DNA]</scope>
    <source>
        <strain evidence="2 3">CCTCC M 2011381</strain>
    </source>
</reference>
<dbReference type="Proteomes" id="UP000030361">
    <property type="component" value="Chromosome"/>
</dbReference>
<dbReference type="EMBL" id="CP018906">
    <property type="protein sequence ID" value="AQW21272.1"/>
    <property type="molecule type" value="Genomic_DNA"/>
</dbReference>
<name>A0A1S6QI38_9LACO</name>
<feature type="chain" id="PRO_5010521387" description="D-alanyl-D-alanine carboxypeptidase" evidence="1">
    <location>
        <begin position="27"/>
        <end position="376"/>
    </location>
</feature>
<dbReference type="RefSeq" id="WP_035167724.1">
    <property type="nucleotide sequence ID" value="NZ_CP018906.1"/>
</dbReference>
<proteinExistence type="predicted"/>
<organism evidence="2 3">
    <name type="scientific">Lentilactobacillus curieae</name>
    <dbReference type="NCBI Taxonomy" id="1138822"/>
    <lineage>
        <taxon>Bacteria</taxon>
        <taxon>Bacillati</taxon>
        <taxon>Bacillota</taxon>
        <taxon>Bacilli</taxon>
        <taxon>Lactobacillales</taxon>
        <taxon>Lactobacillaceae</taxon>
        <taxon>Lentilactobacillus</taxon>
    </lineage>
</organism>
<protein>
    <recommendedName>
        <fullName evidence="4">D-alanyl-D-alanine carboxypeptidase</fullName>
    </recommendedName>
</protein>
<evidence type="ECO:0000256" key="1">
    <source>
        <dbReference type="SAM" id="SignalP"/>
    </source>
</evidence>